<dbReference type="AlphaFoldDB" id="A0A9P9YD10"/>
<proteinExistence type="predicted"/>
<feature type="region of interest" description="Disordered" evidence="1">
    <location>
        <begin position="61"/>
        <end position="164"/>
    </location>
</feature>
<feature type="compositionally biased region" description="Basic and acidic residues" evidence="1">
    <location>
        <begin position="98"/>
        <end position="113"/>
    </location>
</feature>
<gene>
    <name evidence="2" type="ORF">M5D96_012416</name>
</gene>
<sequence length="164" mass="18582">MQLRLNAAGAPRRGAFELSLNAGRETQEQVPLWSGLKRGPPRALKFPTVDDVYDRINAILGVEQQNTDLSKEQDTDDGESQMNQKSKDPSLQEAIQIDLKEDKEENPSKELPKTKRQPKTQRKPAKTAKTQEDNSEEQPHTSQKRKRPTRSSTDESSSSSKRRK</sequence>
<reference evidence="2" key="1">
    <citation type="journal article" date="2023" name="Genome Biol. Evol.">
        <title>Long-read-based Genome Assembly of Drosophila gunungcola Reveals Fewer Chemosensory Genes in Flower-breeding Species.</title>
        <authorList>
            <person name="Negi A."/>
            <person name="Liao B.Y."/>
            <person name="Yeh S.D."/>
        </authorList>
    </citation>
    <scope>NUCLEOTIDE SEQUENCE</scope>
    <source>
        <strain evidence="2">Sukarami</strain>
    </source>
</reference>
<name>A0A9P9YD10_9MUSC</name>
<evidence type="ECO:0000313" key="2">
    <source>
        <dbReference type="EMBL" id="KAI8034752.1"/>
    </source>
</evidence>
<accession>A0A9P9YD10</accession>
<feature type="compositionally biased region" description="Low complexity" evidence="1">
    <location>
        <begin position="154"/>
        <end position="164"/>
    </location>
</feature>
<evidence type="ECO:0000313" key="3">
    <source>
        <dbReference type="Proteomes" id="UP001059596"/>
    </source>
</evidence>
<evidence type="ECO:0008006" key="4">
    <source>
        <dbReference type="Google" id="ProtNLM"/>
    </source>
</evidence>
<feature type="compositionally biased region" description="Basic residues" evidence="1">
    <location>
        <begin position="114"/>
        <end position="126"/>
    </location>
</feature>
<keyword evidence="3" id="KW-1185">Reference proteome</keyword>
<protein>
    <recommendedName>
        <fullName evidence="4">Selenoprotein BthD</fullName>
    </recommendedName>
</protein>
<evidence type="ECO:0000256" key="1">
    <source>
        <dbReference type="SAM" id="MobiDB-lite"/>
    </source>
</evidence>
<dbReference type="Proteomes" id="UP001059596">
    <property type="component" value="Unassembled WGS sequence"/>
</dbReference>
<organism evidence="2 3">
    <name type="scientific">Drosophila gunungcola</name>
    <name type="common">fruit fly</name>
    <dbReference type="NCBI Taxonomy" id="103775"/>
    <lineage>
        <taxon>Eukaryota</taxon>
        <taxon>Metazoa</taxon>
        <taxon>Ecdysozoa</taxon>
        <taxon>Arthropoda</taxon>
        <taxon>Hexapoda</taxon>
        <taxon>Insecta</taxon>
        <taxon>Pterygota</taxon>
        <taxon>Neoptera</taxon>
        <taxon>Endopterygota</taxon>
        <taxon>Diptera</taxon>
        <taxon>Brachycera</taxon>
        <taxon>Muscomorpha</taxon>
        <taxon>Ephydroidea</taxon>
        <taxon>Drosophilidae</taxon>
        <taxon>Drosophila</taxon>
        <taxon>Sophophora</taxon>
    </lineage>
</organism>
<dbReference type="EMBL" id="JAMKOV010000058">
    <property type="protein sequence ID" value="KAI8034752.1"/>
    <property type="molecule type" value="Genomic_DNA"/>
</dbReference>
<comment type="caution">
    <text evidence="2">The sequence shown here is derived from an EMBL/GenBank/DDBJ whole genome shotgun (WGS) entry which is preliminary data.</text>
</comment>
<feature type="region of interest" description="Disordered" evidence="1">
    <location>
        <begin position="1"/>
        <end position="43"/>
    </location>
</feature>